<dbReference type="OrthoDB" id="5393606at2759"/>
<feature type="transmembrane region" description="Helical" evidence="6">
    <location>
        <begin position="223"/>
        <end position="249"/>
    </location>
</feature>
<dbReference type="Pfam" id="PF20684">
    <property type="entry name" value="Fung_rhodopsin"/>
    <property type="match status" value="1"/>
</dbReference>
<feature type="transmembrane region" description="Helical" evidence="6">
    <location>
        <begin position="6"/>
        <end position="28"/>
    </location>
</feature>
<feature type="domain" description="Rhodopsin" evidence="7">
    <location>
        <begin position="25"/>
        <end position="254"/>
    </location>
</feature>
<evidence type="ECO:0000256" key="3">
    <source>
        <dbReference type="ARBA" id="ARBA00022989"/>
    </source>
</evidence>
<feature type="transmembrane region" description="Helical" evidence="6">
    <location>
        <begin position="89"/>
        <end position="110"/>
    </location>
</feature>
<proteinExistence type="inferred from homology"/>
<gene>
    <name evidence="8" type="ORF">K469DRAFT_729030</name>
</gene>
<feature type="transmembrane region" description="Helical" evidence="6">
    <location>
        <begin position="187"/>
        <end position="211"/>
    </location>
</feature>
<keyword evidence="9" id="KW-1185">Reference proteome</keyword>
<dbReference type="EMBL" id="ML994649">
    <property type="protein sequence ID" value="KAF2182285.1"/>
    <property type="molecule type" value="Genomic_DNA"/>
</dbReference>
<dbReference type="PANTHER" id="PTHR33048:SF157">
    <property type="entry name" value="INTEGRAL MEMBRANE PROTEIN"/>
    <property type="match status" value="1"/>
</dbReference>
<evidence type="ECO:0000259" key="7">
    <source>
        <dbReference type="Pfam" id="PF20684"/>
    </source>
</evidence>
<comment type="subcellular location">
    <subcellularLocation>
        <location evidence="1">Membrane</location>
        <topology evidence="1">Multi-pass membrane protein</topology>
    </subcellularLocation>
</comment>
<keyword evidence="3 6" id="KW-1133">Transmembrane helix</keyword>
<organism evidence="8 9">
    <name type="scientific">Zopfia rhizophila CBS 207.26</name>
    <dbReference type="NCBI Taxonomy" id="1314779"/>
    <lineage>
        <taxon>Eukaryota</taxon>
        <taxon>Fungi</taxon>
        <taxon>Dikarya</taxon>
        <taxon>Ascomycota</taxon>
        <taxon>Pezizomycotina</taxon>
        <taxon>Dothideomycetes</taxon>
        <taxon>Dothideomycetes incertae sedis</taxon>
        <taxon>Zopfiaceae</taxon>
        <taxon>Zopfia</taxon>
    </lineage>
</organism>
<dbReference type="InterPro" id="IPR049326">
    <property type="entry name" value="Rhodopsin_dom_fungi"/>
</dbReference>
<keyword evidence="4 6" id="KW-0472">Membrane</keyword>
<feature type="transmembrane region" description="Helical" evidence="6">
    <location>
        <begin position="154"/>
        <end position="175"/>
    </location>
</feature>
<evidence type="ECO:0000256" key="6">
    <source>
        <dbReference type="SAM" id="Phobius"/>
    </source>
</evidence>
<reference evidence="8" key="1">
    <citation type="journal article" date="2020" name="Stud. Mycol.">
        <title>101 Dothideomycetes genomes: a test case for predicting lifestyles and emergence of pathogens.</title>
        <authorList>
            <person name="Haridas S."/>
            <person name="Albert R."/>
            <person name="Binder M."/>
            <person name="Bloem J."/>
            <person name="Labutti K."/>
            <person name="Salamov A."/>
            <person name="Andreopoulos B."/>
            <person name="Baker S."/>
            <person name="Barry K."/>
            <person name="Bills G."/>
            <person name="Bluhm B."/>
            <person name="Cannon C."/>
            <person name="Castanera R."/>
            <person name="Culley D."/>
            <person name="Daum C."/>
            <person name="Ezra D."/>
            <person name="Gonzalez J."/>
            <person name="Henrissat B."/>
            <person name="Kuo A."/>
            <person name="Liang C."/>
            <person name="Lipzen A."/>
            <person name="Lutzoni F."/>
            <person name="Magnuson J."/>
            <person name="Mondo S."/>
            <person name="Nolan M."/>
            <person name="Ohm R."/>
            <person name="Pangilinan J."/>
            <person name="Park H.-J."/>
            <person name="Ramirez L."/>
            <person name="Alfaro M."/>
            <person name="Sun H."/>
            <person name="Tritt A."/>
            <person name="Yoshinaga Y."/>
            <person name="Zwiers L.-H."/>
            <person name="Turgeon B."/>
            <person name="Goodwin S."/>
            <person name="Spatafora J."/>
            <person name="Crous P."/>
            <person name="Grigoriev I."/>
        </authorList>
    </citation>
    <scope>NUCLEOTIDE SEQUENCE</scope>
    <source>
        <strain evidence="8">CBS 207.26</strain>
    </source>
</reference>
<sequence>MKYDNPGRIIAVSVVLEVAVTCVALRFYSRRLKKSSTLVSDWLILVALLFATALTVTEIYAIAYPLSATLGDPQAAIGRFKTVKDLESVFLLLGITASGFVNTSVSFLSWNLFAEVAFGRFLKCWIAIIMGWTVAFALNPEEYQQYCEAFKGAGFAYIGSDIGTDLITLLIPIPIVISLQLPTTRKILVLATFMIGALSVGASIAKAYIYIISMLGADKEDGILLLTGFSIWNLAEVQVGIIAACGLTLRPILSHIFPVQRVSAMIDRLHNTKHDSKNTTLPSFVRAVEPDEVS</sequence>
<feature type="transmembrane region" description="Helical" evidence="6">
    <location>
        <begin position="40"/>
        <end position="63"/>
    </location>
</feature>
<dbReference type="GO" id="GO:0016020">
    <property type="term" value="C:membrane"/>
    <property type="evidence" value="ECO:0007669"/>
    <property type="project" value="UniProtKB-SubCell"/>
</dbReference>
<dbReference type="InterPro" id="IPR052337">
    <property type="entry name" value="SAT4-like"/>
</dbReference>
<protein>
    <recommendedName>
        <fullName evidence="7">Rhodopsin domain-containing protein</fullName>
    </recommendedName>
</protein>
<evidence type="ECO:0000256" key="2">
    <source>
        <dbReference type="ARBA" id="ARBA00022692"/>
    </source>
</evidence>
<keyword evidence="2 6" id="KW-0812">Transmembrane</keyword>
<dbReference type="AlphaFoldDB" id="A0A6A6DU42"/>
<evidence type="ECO:0000256" key="1">
    <source>
        <dbReference type="ARBA" id="ARBA00004141"/>
    </source>
</evidence>
<evidence type="ECO:0000256" key="4">
    <source>
        <dbReference type="ARBA" id="ARBA00023136"/>
    </source>
</evidence>
<evidence type="ECO:0000256" key="5">
    <source>
        <dbReference type="ARBA" id="ARBA00038359"/>
    </source>
</evidence>
<dbReference type="PANTHER" id="PTHR33048">
    <property type="entry name" value="PTH11-LIKE INTEGRAL MEMBRANE PROTEIN (AFU_ORTHOLOGUE AFUA_5G11245)"/>
    <property type="match status" value="1"/>
</dbReference>
<name>A0A6A6DU42_9PEZI</name>
<comment type="similarity">
    <text evidence="5">Belongs to the SAT4 family.</text>
</comment>
<evidence type="ECO:0000313" key="8">
    <source>
        <dbReference type="EMBL" id="KAF2182285.1"/>
    </source>
</evidence>
<accession>A0A6A6DU42</accession>
<feature type="transmembrane region" description="Helical" evidence="6">
    <location>
        <begin position="122"/>
        <end position="139"/>
    </location>
</feature>
<dbReference type="Proteomes" id="UP000800200">
    <property type="component" value="Unassembled WGS sequence"/>
</dbReference>
<evidence type="ECO:0000313" key="9">
    <source>
        <dbReference type="Proteomes" id="UP000800200"/>
    </source>
</evidence>